<keyword evidence="1 3" id="KW-0560">Oxidoreductase</keyword>
<accession>A0A2G5HSZ3</accession>
<dbReference type="InterPro" id="IPR016161">
    <property type="entry name" value="Ald_DH/histidinol_DH"/>
</dbReference>
<dbReference type="Proteomes" id="UP000230605">
    <property type="component" value="Chromosome 8"/>
</dbReference>
<evidence type="ECO:0000313" key="8">
    <source>
        <dbReference type="Proteomes" id="UP001302367"/>
    </source>
</evidence>
<organism evidence="5 7">
    <name type="scientific">Cercospora beticola</name>
    <name type="common">Sugarbeet leaf spot fungus</name>
    <dbReference type="NCBI Taxonomy" id="122368"/>
    <lineage>
        <taxon>Eukaryota</taxon>
        <taxon>Fungi</taxon>
        <taxon>Dikarya</taxon>
        <taxon>Ascomycota</taxon>
        <taxon>Pezizomycotina</taxon>
        <taxon>Dothideomycetes</taxon>
        <taxon>Dothideomycetidae</taxon>
        <taxon>Mycosphaerellales</taxon>
        <taxon>Mycosphaerellaceae</taxon>
        <taxon>Cercospora</taxon>
    </lineage>
</organism>
<dbReference type="InterPro" id="IPR016160">
    <property type="entry name" value="Ald_DH_CS_CYS"/>
</dbReference>
<evidence type="ECO:0000313" key="7">
    <source>
        <dbReference type="Proteomes" id="UP000230605"/>
    </source>
</evidence>
<proteinExistence type="inferred from homology"/>
<dbReference type="InterPro" id="IPR029510">
    <property type="entry name" value="Ald_DH_CS_GLU"/>
</dbReference>
<gene>
    <name evidence="5" type="ORF">CB0940_10805</name>
    <name evidence="6" type="ORF">RHO25_012196</name>
</gene>
<dbReference type="InterPro" id="IPR016162">
    <property type="entry name" value="Ald_DH_N"/>
</dbReference>
<dbReference type="PANTHER" id="PTHR43353:SF6">
    <property type="entry name" value="CYTOPLASMIC ALDEHYDE DEHYDROGENASE (EUROFUNG)"/>
    <property type="match status" value="1"/>
</dbReference>
<protein>
    <submittedName>
        <fullName evidence="5">Vanillin dehydrogenase</fullName>
    </submittedName>
</protein>
<dbReference type="Pfam" id="PF00171">
    <property type="entry name" value="Aldedh"/>
    <property type="match status" value="1"/>
</dbReference>
<dbReference type="SUPFAM" id="SSF53720">
    <property type="entry name" value="ALDH-like"/>
    <property type="match status" value="1"/>
</dbReference>
<dbReference type="InterPro" id="IPR016163">
    <property type="entry name" value="Ald_DH_C"/>
</dbReference>
<dbReference type="InterPro" id="IPR015590">
    <property type="entry name" value="Aldehyde_DH_dom"/>
</dbReference>
<evidence type="ECO:0000313" key="6">
    <source>
        <dbReference type="EMBL" id="WPB07535.1"/>
    </source>
</evidence>
<reference evidence="6 8" key="2">
    <citation type="submission" date="2023-09" db="EMBL/GenBank/DDBJ databases">
        <title>Complete-Gapless Cercospora beticola genome.</title>
        <authorList>
            <person name="Wyatt N.A."/>
            <person name="Spanner R.E."/>
            <person name="Bolton M.D."/>
        </authorList>
    </citation>
    <scope>NUCLEOTIDE SEQUENCE [LARGE SCALE GENOMIC DNA]</scope>
    <source>
        <strain evidence="6">Cb09-40</strain>
    </source>
</reference>
<feature type="domain" description="Aldehyde dehydrogenase" evidence="4">
    <location>
        <begin position="33"/>
        <end position="486"/>
    </location>
</feature>
<dbReference type="GO" id="GO:0004777">
    <property type="term" value="F:succinate-semialdehyde dehydrogenase (NAD+) activity"/>
    <property type="evidence" value="ECO:0007669"/>
    <property type="project" value="TreeGrafter"/>
</dbReference>
<dbReference type="PROSITE" id="PS00687">
    <property type="entry name" value="ALDEHYDE_DEHYDR_GLU"/>
    <property type="match status" value="1"/>
</dbReference>
<feature type="active site" evidence="2">
    <location>
        <position position="267"/>
    </location>
</feature>
<evidence type="ECO:0000256" key="1">
    <source>
        <dbReference type="ARBA" id="ARBA00023002"/>
    </source>
</evidence>
<dbReference type="Gene3D" id="3.40.309.10">
    <property type="entry name" value="Aldehyde Dehydrogenase, Chain A, domain 2"/>
    <property type="match status" value="1"/>
</dbReference>
<reference evidence="5 7" key="1">
    <citation type="submission" date="2015-10" db="EMBL/GenBank/DDBJ databases">
        <title>The cercosporin biosynthetic gene cluster was horizontally transferred to several fungal lineages and shown to be expanded in Cercospora beticola based on microsynteny with recipient genomes.</title>
        <authorList>
            <person name="De Jonge R."/>
            <person name="Ebert M.K."/>
            <person name="Suttle J.C."/>
            <person name="Jurick Ii W.M."/>
            <person name="Secor G.A."/>
            <person name="Thomma B.P."/>
            <person name="Van De Peer Y."/>
            <person name="Bolton M.D."/>
        </authorList>
    </citation>
    <scope>NUCLEOTIDE SEQUENCE [LARGE SCALE GENOMIC DNA]</scope>
    <source>
        <strain evidence="5 7">09-40</strain>
    </source>
</reference>
<evidence type="ECO:0000313" key="5">
    <source>
        <dbReference type="EMBL" id="PIA95664.1"/>
    </source>
</evidence>
<dbReference type="EMBL" id="CP134191">
    <property type="protein sequence ID" value="WPB07535.1"/>
    <property type="molecule type" value="Genomic_DNA"/>
</dbReference>
<dbReference type="PROSITE" id="PS00070">
    <property type="entry name" value="ALDEHYDE_DEHYDR_CYS"/>
    <property type="match status" value="1"/>
</dbReference>
<name>A0A2G5HSZ3_CERBT</name>
<dbReference type="AlphaFoldDB" id="A0A2G5HSZ3"/>
<comment type="similarity">
    <text evidence="3">Belongs to the aldehyde dehydrogenase family.</text>
</comment>
<sequence>MATNAANGSAFTPPGQDWTVPLWRDGQQVQTTNSFDLVAPATGNVLYKASSASVEDCNAAVAAAEKAFPAWSKTKPGVRRDLLLKAADEMVRRKDELWHFANQEVASTDMYFAFDFNDALESLKSCAGLIAAASGQGFVPDMLDENRSAMVVKEAYGVVVAIAPWNCPCILGLRSFLGPLAMGNTVVVKASEKGPGSMWVLMDIFHKVGLPAGCLNTITHSRESGPEIISTLVAHPTVRKINFTGSTAVGSIVASLAGKHLKPTLMELGGKAPAIVCEDANLQTAAVQCCVGSFLYSGQICMATERILVNAKVADEFRQVLSATIDQIFPDQNGLVLVDKAPVARNAALLSDAIAKGAKALYGDVNDKRALATAMRPVIIENVSKDSDLYYQESFGPTVSLFIVENDEEAIQIANDTEYGLASAVFTENLQRGLRIARQIETGAVHINSMSVHDETSLPHGGAKKSGFGRFNGEEGLKEWVRLKTITWAN</sequence>
<evidence type="ECO:0000256" key="2">
    <source>
        <dbReference type="PROSITE-ProRule" id="PRU10007"/>
    </source>
</evidence>
<dbReference type="Proteomes" id="UP001302367">
    <property type="component" value="Chromosome 8"/>
</dbReference>
<dbReference type="EMBL" id="LKMD01000103">
    <property type="protein sequence ID" value="PIA95664.1"/>
    <property type="molecule type" value="Genomic_DNA"/>
</dbReference>
<dbReference type="Gene3D" id="3.40.605.10">
    <property type="entry name" value="Aldehyde Dehydrogenase, Chain A, domain 1"/>
    <property type="match status" value="1"/>
</dbReference>
<dbReference type="CDD" id="cd07105">
    <property type="entry name" value="ALDH_SaliADH"/>
    <property type="match status" value="1"/>
</dbReference>
<evidence type="ECO:0000256" key="3">
    <source>
        <dbReference type="RuleBase" id="RU003345"/>
    </source>
</evidence>
<dbReference type="InterPro" id="IPR050740">
    <property type="entry name" value="Aldehyde_DH_Superfamily"/>
</dbReference>
<dbReference type="PANTHER" id="PTHR43353">
    <property type="entry name" value="SUCCINATE-SEMIALDEHYDE DEHYDROGENASE, MITOCHONDRIAL"/>
    <property type="match status" value="1"/>
</dbReference>
<evidence type="ECO:0000259" key="4">
    <source>
        <dbReference type="Pfam" id="PF00171"/>
    </source>
</evidence>
<dbReference type="GO" id="GO:0009450">
    <property type="term" value="P:gamma-aminobutyric acid catabolic process"/>
    <property type="evidence" value="ECO:0007669"/>
    <property type="project" value="TreeGrafter"/>
</dbReference>
<keyword evidence="8" id="KW-1185">Reference proteome</keyword>
<dbReference type="OrthoDB" id="310895at2759"/>